<dbReference type="InterPro" id="IPR037914">
    <property type="entry name" value="SpoVT-AbrB_sf"/>
</dbReference>
<dbReference type="SUPFAM" id="SSF89447">
    <property type="entry name" value="AbrB/MazE/MraZ-like"/>
    <property type="match status" value="1"/>
</dbReference>
<accession>A0A562J2Y2</accession>
<proteinExistence type="predicted"/>
<dbReference type="AlphaFoldDB" id="A0A562J2Y2"/>
<feature type="chain" id="PRO_5022186770" evidence="1">
    <location>
        <begin position="23"/>
        <end position="80"/>
    </location>
</feature>
<protein>
    <submittedName>
        <fullName evidence="3">Antitoxin MazE</fullName>
    </submittedName>
</protein>
<evidence type="ECO:0000313" key="4">
    <source>
        <dbReference type="Proteomes" id="UP000319627"/>
    </source>
</evidence>
<evidence type="ECO:0000313" key="3">
    <source>
        <dbReference type="EMBL" id="TWH77165.1"/>
    </source>
</evidence>
<dbReference type="EMBL" id="VLKG01000001">
    <property type="protein sequence ID" value="TWH77165.1"/>
    <property type="molecule type" value="Genomic_DNA"/>
</dbReference>
<reference evidence="3 4" key="1">
    <citation type="submission" date="2019-07" db="EMBL/GenBank/DDBJ databases">
        <title>Genomic Encyclopedia of Type Strains, Phase I: the one thousand microbial genomes (KMG-I) project.</title>
        <authorList>
            <person name="Kyrpides N."/>
        </authorList>
    </citation>
    <scope>NUCLEOTIDE SEQUENCE [LARGE SCALE GENOMIC DNA]</scope>
    <source>
        <strain evidence="3 4">DSM 375</strain>
    </source>
</reference>
<evidence type="ECO:0000256" key="1">
    <source>
        <dbReference type="SAM" id="SignalP"/>
    </source>
</evidence>
<dbReference type="Gene3D" id="2.10.260.10">
    <property type="match status" value="1"/>
</dbReference>
<feature type="signal peptide" evidence="1">
    <location>
        <begin position="1"/>
        <end position="22"/>
    </location>
</feature>
<feature type="domain" description="SpoVT-AbrB" evidence="2">
    <location>
        <begin position="7"/>
        <end position="52"/>
    </location>
</feature>
<dbReference type="Proteomes" id="UP000319627">
    <property type="component" value="Unassembled WGS sequence"/>
</dbReference>
<keyword evidence="1" id="KW-0732">Signal</keyword>
<organism evidence="3 4">
    <name type="scientific">Azomonas agilis</name>
    <dbReference type="NCBI Taxonomy" id="116849"/>
    <lineage>
        <taxon>Bacteria</taxon>
        <taxon>Pseudomonadati</taxon>
        <taxon>Pseudomonadota</taxon>
        <taxon>Gammaproteobacteria</taxon>
        <taxon>Pseudomonadales</taxon>
        <taxon>Pseudomonadaceae</taxon>
        <taxon>Azomonas</taxon>
    </lineage>
</organism>
<name>A0A562J2Y2_9GAMM</name>
<comment type="caution">
    <text evidence="3">The sequence shown here is derived from an EMBL/GenBank/DDBJ whole genome shotgun (WGS) entry which is preliminary data.</text>
</comment>
<keyword evidence="4" id="KW-1185">Reference proteome</keyword>
<dbReference type="GO" id="GO:0003677">
    <property type="term" value="F:DNA binding"/>
    <property type="evidence" value="ECO:0007669"/>
    <property type="project" value="InterPro"/>
</dbReference>
<dbReference type="Pfam" id="PF04014">
    <property type="entry name" value="MazE_antitoxin"/>
    <property type="match status" value="1"/>
</dbReference>
<evidence type="ECO:0000259" key="2">
    <source>
        <dbReference type="SMART" id="SM00966"/>
    </source>
</evidence>
<dbReference type="SMART" id="SM00966">
    <property type="entry name" value="SpoVT_AbrB"/>
    <property type="match status" value="1"/>
</dbReference>
<gene>
    <name evidence="3" type="ORF">LX59_00068</name>
</gene>
<sequence length="80" mass="8538">MTTATLRRSGGSLIIAIPAAFAAQNQLQAGCELECTIVDNALVVKPLKKKSKLSDLIADTPKEARVESWDELAPAGVESW</sequence>
<dbReference type="InterPro" id="IPR007159">
    <property type="entry name" value="SpoVT-AbrB_dom"/>
</dbReference>
<dbReference type="RefSeq" id="WP_144569859.1">
    <property type="nucleotide sequence ID" value="NZ_VLKG01000001.1"/>
</dbReference>
<dbReference type="OrthoDB" id="9795766at2"/>